<dbReference type="Gene3D" id="1.10.601.10">
    <property type="entry name" value="RNA Polymerase Primary Sigma Factor"/>
    <property type="match status" value="1"/>
</dbReference>
<evidence type="ECO:0000256" key="5">
    <source>
        <dbReference type="ARBA" id="ARBA00023163"/>
    </source>
</evidence>
<dbReference type="InterPro" id="IPR007627">
    <property type="entry name" value="RNA_pol_sigma70_r2"/>
</dbReference>
<dbReference type="InterPro" id="IPR050239">
    <property type="entry name" value="Sigma-70_RNA_pol_init_factors"/>
</dbReference>
<comment type="similarity">
    <text evidence="1">Belongs to the sigma-70 factor family.</text>
</comment>
<evidence type="ECO:0000256" key="1">
    <source>
        <dbReference type="ARBA" id="ARBA00007788"/>
    </source>
</evidence>
<dbReference type="PANTHER" id="PTHR30603">
    <property type="entry name" value="RNA POLYMERASE SIGMA FACTOR RPO"/>
    <property type="match status" value="1"/>
</dbReference>
<dbReference type="NCBIfam" id="NF004565">
    <property type="entry name" value="PRK05901.2-3"/>
    <property type="match status" value="1"/>
</dbReference>
<dbReference type="SUPFAM" id="SSF88946">
    <property type="entry name" value="Sigma2 domain of RNA polymerase sigma factors"/>
    <property type="match status" value="1"/>
</dbReference>
<evidence type="ECO:0000313" key="7">
    <source>
        <dbReference type="EMBL" id="VEU59205.1"/>
    </source>
</evidence>
<dbReference type="SUPFAM" id="SSF88659">
    <property type="entry name" value="Sigma3 and sigma4 domains of RNA polymerase sigma factors"/>
    <property type="match status" value="2"/>
</dbReference>
<dbReference type="PROSITE" id="PS00716">
    <property type="entry name" value="SIGMA70_2"/>
    <property type="match status" value="1"/>
</dbReference>
<dbReference type="InterPro" id="IPR014284">
    <property type="entry name" value="RNA_pol_sigma-70_dom"/>
</dbReference>
<dbReference type="NCBIfam" id="TIGR02937">
    <property type="entry name" value="sigma70-ECF"/>
    <property type="match status" value="1"/>
</dbReference>
<reference evidence="7 8" key="1">
    <citation type="submission" date="2019-01" db="EMBL/GenBank/DDBJ databases">
        <authorList>
            <consortium name="Pathogen Informatics"/>
        </authorList>
    </citation>
    <scope>NUCLEOTIDE SEQUENCE [LARGE SCALE GENOMIC DNA]</scope>
    <source>
        <strain evidence="7 8">NCTC10166</strain>
    </source>
</reference>
<organism evidence="7 8">
    <name type="scientific">Mesomycoplasma neurolyticum</name>
    <dbReference type="NCBI Taxonomy" id="2120"/>
    <lineage>
        <taxon>Bacteria</taxon>
        <taxon>Bacillati</taxon>
        <taxon>Mycoplasmatota</taxon>
        <taxon>Mycoplasmoidales</taxon>
        <taxon>Metamycoplasmataceae</taxon>
        <taxon>Mesomycoplasma</taxon>
    </lineage>
</organism>
<keyword evidence="8" id="KW-1185">Reference proteome</keyword>
<protein>
    <submittedName>
        <fullName evidence="7">RNA polymerase sigma factor</fullName>
    </submittedName>
</protein>
<dbReference type="PANTHER" id="PTHR30603:SF60">
    <property type="entry name" value="RNA POLYMERASE SIGMA FACTOR RPOD"/>
    <property type="match status" value="1"/>
</dbReference>
<evidence type="ECO:0000256" key="2">
    <source>
        <dbReference type="ARBA" id="ARBA00023015"/>
    </source>
</evidence>
<dbReference type="Gene3D" id="1.10.10.10">
    <property type="entry name" value="Winged helix-like DNA-binding domain superfamily/Winged helix DNA-binding domain"/>
    <property type="match status" value="2"/>
</dbReference>
<dbReference type="InterPro" id="IPR036388">
    <property type="entry name" value="WH-like_DNA-bd_sf"/>
</dbReference>
<dbReference type="AlphaFoldDB" id="A0A449A4N5"/>
<dbReference type="Pfam" id="PF04545">
    <property type="entry name" value="Sigma70_r4"/>
    <property type="match status" value="1"/>
</dbReference>
<dbReference type="InterPro" id="IPR000943">
    <property type="entry name" value="RNA_pol_sigma70"/>
</dbReference>
<proteinExistence type="inferred from homology"/>
<keyword evidence="5" id="KW-0804">Transcription</keyword>
<feature type="domain" description="RNA polymerase sigma-70" evidence="6">
    <location>
        <begin position="397"/>
        <end position="423"/>
    </location>
</feature>
<dbReference type="PRINTS" id="PR00046">
    <property type="entry name" value="SIGMA70FCT"/>
</dbReference>
<evidence type="ECO:0000256" key="3">
    <source>
        <dbReference type="ARBA" id="ARBA00023082"/>
    </source>
</evidence>
<dbReference type="Pfam" id="PF04539">
    <property type="entry name" value="Sigma70_r3"/>
    <property type="match status" value="1"/>
</dbReference>
<dbReference type="Pfam" id="PF00140">
    <property type="entry name" value="Sigma70_r1_2"/>
    <property type="match status" value="1"/>
</dbReference>
<dbReference type="OrthoDB" id="9809557at2"/>
<dbReference type="InterPro" id="IPR007630">
    <property type="entry name" value="RNA_pol_sigma70_r4"/>
</dbReference>
<evidence type="ECO:0000256" key="4">
    <source>
        <dbReference type="ARBA" id="ARBA00023125"/>
    </source>
</evidence>
<dbReference type="Proteomes" id="UP000289440">
    <property type="component" value="Chromosome"/>
</dbReference>
<keyword evidence="2" id="KW-0805">Transcription regulation</keyword>
<dbReference type="InterPro" id="IPR009042">
    <property type="entry name" value="RNA_pol_sigma70_r1_2"/>
</dbReference>
<accession>A0A449A4N5</accession>
<evidence type="ECO:0000313" key="8">
    <source>
        <dbReference type="Proteomes" id="UP000289440"/>
    </source>
</evidence>
<dbReference type="InterPro" id="IPR013324">
    <property type="entry name" value="RNA_pol_sigma_r3/r4-like"/>
</dbReference>
<dbReference type="Pfam" id="PF04542">
    <property type="entry name" value="Sigma70_r2"/>
    <property type="match status" value="1"/>
</dbReference>
<dbReference type="InterPro" id="IPR007624">
    <property type="entry name" value="RNA_pol_sigma70_r3"/>
</dbReference>
<keyword evidence="3" id="KW-0731">Sigma factor</keyword>
<name>A0A449A4N5_9BACT</name>
<dbReference type="GO" id="GO:0003677">
    <property type="term" value="F:DNA binding"/>
    <property type="evidence" value="ECO:0007669"/>
    <property type="project" value="UniProtKB-KW"/>
</dbReference>
<dbReference type="EMBL" id="LR214951">
    <property type="protein sequence ID" value="VEU59205.1"/>
    <property type="molecule type" value="Genomic_DNA"/>
</dbReference>
<gene>
    <name evidence="7" type="primary">rpoD</name>
    <name evidence="7" type="ORF">NCTC10166_00164</name>
</gene>
<dbReference type="KEGG" id="mnu:NCTC10166_00164"/>
<dbReference type="GO" id="GO:0016987">
    <property type="term" value="F:sigma factor activity"/>
    <property type="evidence" value="ECO:0007669"/>
    <property type="project" value="UniProtKB-KW"/>
</dbReference>
<dbReference type="GO" id="GO:0006352">
    <property type="term" value="P:DNA-templated transcription initiation"/>
    <property type="evidence" value="ECO:0007669"/>
    <property type="project" value="InterPro"/>
</dbReference>
<sequence length="439" mass="51357">MSRTKKKNNNKYDVIIEFLKKKINKRKKFLTQEEVFKHLNSKKIDIDEMAADEFFSILLKENIIKPEADEGDLDDVKEEEFLKELKSEKKKTKKNSKKNDDDFDDDFDETFELKDYGLDDDLSLNLEGFASDENSLNLHDNNLRNKLTETDDIIKWYMRWIGKYGKLLSHEEEIEIAKKIHNSSARNARKARHLLVKRNLRLVVNNAKKYKNKGLSFIDLISEGNGGILKAVDKFEYEKGFKFSTYATWWIRQAITRAVADQARIIRVPVHMVETINKLTKIERELQQELGYTPSDEVLAEKMGDDFTPQKVQYIRKINIDPISLDKSIGKEDDSYFSDFIKDENVISPVDYAAKEQLSSWIKTILNTNLTPSEKEIIMKRYGIGEDENGQKYKVHSLDELAAERQVTKERIRQIESKILKKLKHSQGKQKLKDYVKND</sequence>
<keyword evidence="4" id="KW-0238">DNA-binding</keyword>
<evidence type="ECO:0000259" key="6">
    <source>
        <dbReference type="PROSITE" id="PS00716"/>
    </source>
</evidence>
<dbReference type="RefSeq" id="WP_129719609.1">
    <property type="nucleotide sequence ID" value="NZ_LR214951.1"/>
</dbReference>
<dbReference type="InterPro" id="IPR013325">
    <property type="entry name" value="RNA_pol_sigma_r2"/>
</dbReference>